<gene>
    <name evidence="3" type="ORF">Dsin_002038</name>
</gene>
<evidence type="ECO:0000313" key="3">
    <source>
        <dbReference type="EMBL" id="KAK3230157.1"/>
    </source>
</evidence>
<feature type="chain" id="PRO_5042287451" description="Calcium uniporter protein" evidence="2">
    <location>
        <begin position="22"/>
        <end position="226"/>
    </location>
</feature>
<dbReference type="EMBL" id="JANJYJ010000001">
    <property type="protein sequence ID" value="KAK3230157.1"/>
    <property type="molecule type" value="Genomic_DNA"/>
</dbReference>
<evidence type="ECO:0000256" key="1">
    <source>
        <dbReference type="SAM" id="MobiDB-lite"/>
    </source>
</evidence>
<keyword evidence="4" id="KW-1185">Reference proteome</keyword>
<evidence type="ECO:0000256" key="2">
    <source>
        <dbReference type="SAM" id="SignalP"/>
    </source>
</evidence>
<dbReference type="GO" id="GO:1990246">
    <property type="term" value="C:uniplex complex"/>
    <property type="evidence" value="ECO:0007669"/>
    <property type="project" value="TreeGrafter"/>
</dbReference>
<dbReference type="GO" id="GO:0005262">
    <property type="term" value="F:calcium channel activity"/>
    <property type="evidence" value="ECO:0007669"/>
    <property type="project" value="TreeGrafter"/>
</dbReference>
<feature type="signal peptide" evidence="2">
    <location>
        <begin position="1"/>
        <end position="21"/>
    </location>
</feature>
<evidence type="ECO:0000313" key="4">
    <source>
        <dbReference type="Proteomes" id="UP001281410"/>
    </source>
</evidence>
<sequence>MTKFFFLFAMDLVMEEALLRCKEWPSNRSRRLNHYQNLKLQQCRQIEEIGRGKSEKKMWRKVWPSGLLKQSFMVVESGDSGGWEESSSTYKSFNFEPTLLGKIAFFSSNSSSKPPSDDYDNHCNGDGSKSSEEDGSIWKSKPRHGLDNITFDEAKTLMRLVNMESLKMKLGTDGKEVIGYSELLETCKSMGMARSIEKAIAFARVLNEAGVVIARSHGFSKKIDSD</sequence>
<dbReference type="InterPro" id="IPR039055">
    <property type="entry name" value="MCU_fam"/>
</dbReference>
<organism evidence="3 4">
    <name type="scientific">Dipteronia sinensis</name>
    <dbReference type="NCBI Taxonomy" id="43782"/>
    <lineage>
        <taxon>Eukaryota</taxon>
        <taxon>Viridiplantae</taxon>
        <taxon>Streptophyta</taxon>
        <taxon>Embryophyta</taxon>
        <taxon>Tracheophyta</taxon>
        <taxon>Spermatophyta</taxon>
        <taxon>Magnoliopsida</taxon>
        <taxon>eudicotyledons</taxon>
        <taxon>Gunneridae</taxon>
        <taxon>Pentapetalae</taxon>
        <taxon>rosids</taxon>
        <taxon>malvids</taxon>
        <taxon>Sapindales</taxon>
        <taxon>Sapindaceae</taxon>
        <taxon>Hippocastanoideae</taxon>
        <taxon>Acereae</taxon>
        <taxon>Dipteronia</taxon>
    </lineage>
</organism>
<feature type="non-terminal residue" evidence="3">
    <location>
        <position position="226"/>
    </location>
</feature>
<dbReference type="Proteomes" id="UP001281410">
    <property type="component" value="Unassembled WGS sequence"/>
</dbReference>
<name>A0AAE0B6F5_9ROSI</name>
<keyword evidence="2" id="KW-0732">Signal</keyword>
<reference evidence="3" key="1">
    <citation type="journal article" date="2023" name="Plant J.">
        <title>Genome sequences and population genomics provide insights into the demographic history, inbreeding, and mutation load of two 'living fossil' tree species of Dipteronia.</title>
        <authorList>
            <person name="Feng Y."/>
            <person name="Comes H.P."/>
            <person name="Chen J."/>
            <person name="Zhu S."/>
            <person name="Lu R."/>
            <person name="Zhang X."/>
            <person name="Li P."/>
            <person name="Qiu J."/>
            <person name="Olsen K.M."/>
            <person name="Qiu Y."/>
        </authorList>
    </citation>
    <scope>NUCLEOTIDE SEQUENCE</scope>
    <source>
        <strain evidence="3">NBL</strain>
    </source>
</reference>
<proteinExistence type="predicted"/>
<feature type="region of interest" description="Disordered" evidence="1">
    <location>
        <begin position="111"/>
        <end position="139"/>
    </location>
</feature>
<dbReference type="GO" id="GO:0015292">
    <property type="term" value="F:uniporter activity"/>
    <property type="evidence" value="ECO:0007669"/>
    <property type="project" value="TreeGrafter"/>
</dbReference>
<evidence type="ECO:0008006" key="5">
    <source>
        <dbReference type="Google" id="ProtNLM"/>
    </source>
</evidence>
<comment type="caution">
    <text evidence="3">The sequence shown here is derived from an EMBL/GenBank/DDBJ whole genome shotgun (WGS) entry which is preliminary data.</text>
</comment>
<protein>
    <recommendedName>
        <fullName evidence="5">Calcium uniporter protein</fullName>
    </recommendedName>
</protein>
<dbReference type="PANTHER" id="PTHR13462:SF10">
    <property type="entry name" value="CALCIUM UNIPORTER PROTEIN, MITOCHONDRIAL"/>
    <property type="match status" value="1"/>
</dbReference>
<dbReference type="PANTHER" id="PTHR13462">
    <property type="entry name" value="CALCIUM UNIPORTER PROTEIN, MITOCHONDRIAL"/>
    <property type="match status" value="1"/>
</dbReference>
<accession>A0AAE0B6F5</accession>
<dbReference type="AlphaFoldDB" id="A0AAE0B6F5"/>
<dbReference type="GO" id="GO:0036444">
    <property type="term" value="P:calcium import into the mitochondrion"/>
    <property type="evidence" value="ECO:0007669"/>
    <property type="project" value="TreeGrafter"/>
</dbReference>
<dbReference type="GO" id="GO:0051560">
    <property type="term" value="P:mitochondrial calcium ion homeostasis"/>
    <property type="evidence" value="ECO:0007669"/>
    <property type="project" value="InterPro"/>
</dbReference>